<dbReference type="Proteomes" id="UP001143304">
    <property type="component" value="Unassembled WGS sequence"/>
</dbReference>
<sequence length="106" mass="12431">MRRRRRATVGLCPCCSRQLALSFHHLIPRKVHRRGRFTRLYSKHELAMGVYICRDCHTAIHSTYSEMELAKSFGSLDLLVSDEKLARAFSWLGRQRRQCDVPLSRK</sequence>
<evidence type="ECO:0008006" key="3">
    <source>
        <dbReference type="Google" id="ProtNLM"/>
    </source>
</evidence>
<protein>
    <recommendedName>
        <fullName evidence="3">HNH endonuclease</fullName>
    </recommendedName>
</protein>
<proteinExistence type="predicted"/>
<dbReference type="PANTHER" id="PTHR37827">
    <property type="entry name" value="TUDOR DOMAIN-CONTAINING PROTEIN"/>
    <property type="match status" value="1"/>
</dbReference>
<dbReference type="EMBL" id="SHNO01000001">
    <property type="protein sequence ID" value="MCX2978704.1"/>
    <property type="molecule type" value="Genomic_DNA"/>
</dbReference>
<name>A0ABT3TB71_9GAMM</name>
<evidence type="ECO:0000313" key="1">
    <source>
        <dbReference type="EMBL" id="MCX2978704.1"/>
    </source>
</evidence>
<organism evidence="1 2">
    <name type="scientific">Candidatus Marimicrobium litorale</name>
    <dbReference type="NCBI Taxonomy" id="2518991"/>
    <lineage>
        <taxon>Bacteria</taxon>
        <taxon>Pseudomonadati</taxon>
        <taxon>Pseudomonadota</taxon>
        <taxon>Gammaproteobacteria</taxon>
        <taxon>Cellvibrionales</taxon>
        <taxon>Halieaceae</taxon>
        <taxon>Marimicrobium</taxon>
    </lineage>
</organism>
<comment type="caution">
    <text evidence="1">The sequence shown here is derived from an EMBL/GenBank/DDBJ whole genome shotgun (WGS) entry which is preliminary data.</text>
</comment>
<keyword evidence="2" id="KW-1185">Reference proteome</keyword>
<dbReference type="PANTHER" id="PTHR37827:SF1">
    <property type="entry name" value="HNH DOMAIN-CONTAINING PROTEIN"/>
    <property type="match status" value="1"/>
</dbReference>
<gene>
    <name evidence="1" type="ORF">EYC82_15160</name>
</gene>
<accession>A0ABT3TB71</accession>
<evidence type="ECO:0000313" key="2">
    <source>
        <dbReference type="Proteomes" id="UP001143304"/>
    </source>
</evidence>
<reference evidence="1" key="1">
    <citation type="submission" date="2019-02" db="EMBL/GenBank/DDBJ databases">
        <authorList>
            <person name="Li S.-H."/>
        </authorList>
    </citation>
    <scope>NUCLEOTIDE SEQUENCE</scope>
    <source>
        <strain evidence="1">IMCC11814</strain>
    </source>
</reference>